<feature type="transmembrane region" description="Helical" evidence="1">
    <location>
        <begin position="20"/>
        <end position="40"/>
    </location>
</feature>
<keyword evidence="1" id="KW-1133">Transmembrane helix</keyword>
<dbReference type="RefSeq" id="WP_119771009.1">
    <property type="nucleotide sequence ID" value="NZ_QYUO01000002.1"/>
</dbReference>
<name>A0A3A3FQX6_9BURK</name>
<sequence length="507" mass="53552">MQEFDALLHGMAVVSTPYHLLIMVAGVLLGVLVGVLPGLGAPNGVTLLLPLTFTMNPTSAIILLTCMYWGALFGGSITSIIFNIPGEPSSVATTFDGYPLAKQGRAAEALTAAFTSALFGALVGVLLITFLSSYIAKFALKFSSPEFFAVYLLAFCSFIGMSKNPPLKTVVALMLGLAMAAVGMDTVSGSLRLTFGLPDLLKGISFEIAVIGLFGIGEILCTIEDGLVFRGERVKISFGVVLRTWMSLPRYWATLLRSAAIGCWMGVTPGGPTAASFMSYSIAKRLSKDKESFGKGSVDGVIAPETADHAAGTSALLPMLTLGIPGSATAAVMLGGLMIWGLQPGPMLFVEQKEFVWSLIASMYVGNVVSLLIVLSTVPLFASIMRIPFSIIAPVIVMVCSIGAYSVHGSMFDVGLMLCFGAIGYAFKKLNYPIAPLVLAAVLGDKAESAFRQSMLFSEGSLLVFWSNPLVGTLTTTALLAAFWPVLVKMLNRARRGSTTSSSEQFS</sequence>
<dbReference type="Pfam" id="PF01970">
    <property type="entry name" value="TctA"/>
    <property type="match status" value="1"/>
</dbReference>
<keyword evidence="1" id="KW-0812">Transmembrane</keyword>
<proteinExistence type="predicted"/>
<gene>
    <name evidence="3" type="ORF">D3871_21075</name>
</gene>
<feature type="transmembrane region" description="Helical" evidence="1">
    <location>
        <begin position="60"/>
        <end position="82"/>
    </location>
</feature>
<keyword evidence="1" id="KW-0472">Membrane</keyword>
<feature type="transmembrane region" description="Helical" evidence="1">
    <location>
        <begin position="109"/>
        <end position="136"/>
    </location>
</feature>
<dbReference type="OrthoDB" id="9781349at2"/>
<comment type="caution">
    <text evidence="3">The sequence shown here is derived from an EMBL/GenBank/DDBJ whole genome shotgun (WGS) entry which is preliminary data.</text>
</comment>
<evidence type="ECO:0000313" key="4">
    <source>
        <dbReference type="Proteomes" id="UP000265955"/>
    </source>
</evidence>
<dbReference type="EMBL" id="QYUO01000002">
    <property type="protein sequence ID" value="RJF95862.1"/>
    <property type="molecule type" value="Genomic_DNA"/>
</dbReference>
<protein>
    <submittedName>
        <fullName evidence="3">Tripartite tricarboxylate transporter permease</fullName>
    </submittedName>
</protein>
<dbReference type="PRINTS" id="PR00173">
    <property type="entry name" value="EDTRNSPORT"/>
</dbReference>
<organism evidence="3 4">
    <name type="scientific">Noviherbaspirillum saxi</name>
    <dbReference type="NCBI Taxonomy" id="2320863"/>
    <lineage>
        <taxon>Bacteria</taxon>
        <taxon>Pseudomonadati</taxon>
        <taxon>Pseudomonadota</taxon>
        <taxon>Betaproteobacteria</taxon>
        <taxon>Burkholderiales</taxon>
        <taxon>Oxalobacteraceae</taxon>
        <taxon>Noviherbaspirillum</taxon>
    </lineage>
</organism>
<feature type="transmembrane region" description="Helical" evidence="1">
    <location>
        <begin position="167"/>
        <end position="184"/>
    </location>
</feature>
<feature type="transmembrane region" description="Helical" evidence="1">
    <location>
        <begin position="355"/>
        <end position="375"/>
    </location>
</feature>
<evidence type="ECO:0000256" key="1">
    <source>
        <dbReference type="SAM" id="Phobius"/>
    </source>
</evidence>
<evidence type="ECO:0000259" key="2">
    <source>
        <dbReference type="Pfam" id="PF01970"/>
    </source>
</evidence>
<evidence type="ECO:0000313" key="3">
    <source>
        <dbReference type="EMBL" id="RJF95862.1"/>
    </source>
</evidence>
<reference evidence="4" key="1">
    <citation type="submission" date="2018-09" db="EMBL/GenBank/DDBJ databases">
        <authorList>
            <person name="Zhu H."/>
        </authorList>
    </citation>
    <scope>NUCLEOTIDE SEQUENCE [LARGE SCALE GENOMIC DNA]</scope>
    <source>
        <strain evidence="4">K1R23-30</strain>
    </source>
</reference>
<dbReference type="Proteomes" id="UP000265955">
    <property type="component" value="Unassembled WGS sequence"/>
</dbReference>
<dbReference type="InterPro" id="IPR002823">
    <property type="entry name" value="DUF112_TM"/>
</dbReference>
<feature type="transmembrane region" description="Helical" evidence="1">
    <location>
        <begin position="387"/>
        <end position="407"/>
    </location>
</feature>
<feature type="domain" description="DUF112" evidence="2">
    <location>
        <begin position="20"/>
        <end position="439"/>
    </location>
</feature>
<dbReference type="PANTHER" id="PTHR35342:SF1">
    <property type="entry name" value="BLR4373 PROTEIN"/>
    <property type="match status" value="1"/>
</dbReference>
<keyword evidence="4" id="KW-1185">Reference proteome</keyword>
<feature type="transmembrane region" description="Helical" evidence="1">
    <location>
        <begin position="322"/>
        <end position="343"/>
    </location>
</feature>
<feature type="transmembrane region" description="Helical" evidence="1">
    <location>
        <begin position="142"/>
        <end position="160"/>
    </location>
</feature>
<dbReference type="PANTHER" id="PTHR35342">
    <property type="entry name" value="TRICARBOXYLIC TRANSPORT PROTEIN"/>
    <property type="match status" value="1"/>
</dbReference>
<feature type="transmembrane region" description="Helical" evidence="1">
    <location>
        <begin position="463"/>
        <end position="487"/>
    </location>
</feature>
<accession>A0A3A3FQX6</accession>
<dbReference type="AlphaFoldDB" id="A0A3A3FQX6"/>